<sequence>MLDPISAIAGVAITGVTASTLYAAYLRGARDATSPAHIVDLREVENYHAESARAEAIRESVEATTEGSA</sequence>
<keyword evidence="1" id="KW-0812">Transmembrane</keyword>
<proteinExistence type="predicted"/>
<dbReference type="AlphaFoldDB" id="A0A345EBC0"/>
<dbReference type="EMBL" id="CP031148">
    <property type="protein sequence ID" value="AXG09492.1"/>
    <property type="molecule type" value="Genomic_DNA"/>
</dbReference>
<organism evidence="2 3">
    <name type="scientific">Haloplanus rubicundus</name>
    <dbReference type="NCBI Taxonomy" id="1547898"/>
    <lineage>
        <taxon>Archaea</taxon>
        <taxon>Methanobacteriati</taxon>
        <taxon>Methanobacteriota</taxon>
        <taxon>Stenosarchaea group</taxon>
        <taxon>Halobacteria</taxon>
        <taxon>Halobacteriales</taxon>
        <taxon>Haloferacaceae</taxon>
        <taxon>Haloplanus</taxon>
    </lineage>
</organism>
<dbReference type="GeneID" id="37286552"/>
<accession>A0A345EBC0</accession>
<dbReference type="Proteomes" id="UP000252985">
    <property type="component" value="Chromosome"/>
</dbReference>
<keyword evidence="1" id="KW-0472">Membrane</keyword>
<reference evidence="2 3" key="1">
    <citation type="submission" date="2018-07" db="EMBL/GenBank/DDBJ databases">
        <title>Genome sequences of Haloplanus sp. CBA1112.</title>
        <authorList>
            <person name="Kim Y.B."/>
            <person name="Roh S.W."/>
        </authorList>
    </citation>
    <scope>NUCLEOTIDE SEQUENCE [LARGE SCALE GENOMIC DNA]</scope>
    <source>
        <strain evidence="2 3">CBA1112</strain>
    </source>
</reference>
<dbReference type="KEGG" id="haq:DU484_06200"/>
<evidence type="ECO:0000313" key="2">
    <source>
        <dbReference type="EMBL" id="AXG09492.1"/>
    </source>
</evidence>
<evidence type="ECO:0000256" key="1">
    <source>
        <dbReference type="SAM" id="Phobius"/>
    </source>
</evidence>
<feature type="transmembrane region" description="Helical" evidence="1">
    <location>
        <begin position="6"/>
        <end position="25"/>
    </location>
</feature>
<gene>
    <name evidence="2" type="ORF">DU484_06200</name>
</gene>
<evidence type="ECO:0000313" key="3">
    <source>
        <dbReference type="Proteomes" id="UP000252985"/>
    </source>
</evidence>
<keyword evidence="1" id="KW-1133">Transmembrane helix</keyword>
<name>A0A345EBC0_9EURY</name>
<protein>
    <submittedName>
        <fullName evidence="2">Uncharacterized protein</fullName>
    </submittedName>
</protein>
<dbReference type="RefSeq" id="WP_114605412.1">
    <property type="nucleotide sequence ID" value="NZ_CP031148.1"/>
</dbReference>